<feature type="binding site" evidence="3">
    <location>
        <position position="266"/>
    </location>
    <ligand>
        <name>Fe cation</name>
        <dbReference type="ChEBI" id="CHEBI:24875"/>
        <label>2</label>
    </ligand>
</feature>
<name>B4D9U7_9BACT</name>
<dbReference type="InterPro" id="IPR012348">
    <property type="entry name" value="RNR-like"/>
</dbReference>
<accession>B4D9U7</accession>
<dbReference type="STRING" id="497964.CfE428DRAFT_5687"/>
<evidence type="ECO:0000256" key="2">
    <source>
        <dbReference type="PIRNR" id="PIRNR000355"/>
    </source>
</evidence>
<dbReference type="Gene3D" id="1.10.620.20">
    <property type="entry name" value="Ribonucleotide Reductase, subunit A"/>
    <property type="match status" value="1"/>
</dbReference>
<dbReference type="EC" id="1.17.4.1" evidence="2"/>
<dbReference type="RefSeq" id="WP_006983008.1">
    <property type="nucleotide sequence ID" value="NZ_ABVL01000027.1"/>
</dbReference>
<evidence type="ECO:0000313" key="5">
    <source>
        <dbReference type="Proteomes" id="UP000005824"/>
    </source>
</evidence>
<dbReference type="SUPFAM" id="SSF47240">
    <property type="entry name" value="Ferritin-like"/>
    <property type="match status" value="1"/>
</dbReference>
<dbReference type="GO" id="GO:0046872">
    <property type="term" value="F:metal ion binding"/>
    <property type="evidence" value="ECO:0007669"/>
    <property type="project" value="UniProtKB-KW"/>
</dbReference>
<gene>
    <name evidence="4" type="ORF">CfE428DRAFT_5687</name>
</gene>
<comment type="cofactor">
    <cofactor evidence="2 3">
        <name>Fe cation</name>
        <dbReference type="ChEBI" id="CHEBI:24875"/>
    </cofactor>
    <text evidence="2 3">Binds 2 iron ions per subunit.</text>
</comment>
<evidence type="ECO:0000256" key="3">
    <source>
        <dbReference type="PIRSR" id="PIRSR000355-2"/>
    </source>
</evidence>
<evidence type="ECO:0000313" key="4">
    <source>
        <dbReference type="EMBL" id="EDY16878.1"/>
    </source>
</evidence>
<keyword evidence="2 3" id="KW-0408">Iron</keyword>
<comment type="catalytic activity">
    <reaction evidence="2">
        <text>a 2'-deoxyribonucleoside 5'-diphosphate + [thioredoxin]-disulfide + H2O = a ribonucleoside 5'-diphosphate + [thioredoxin]-dithiol</text>
        <dbReference type="Rhea" id="RHEA:23252"/>
        <dbReference type="Rhea" id="RHEA-COMP:10698"/>
        <dbReference type="Rhea" id="RHEA-COMP:10700"/>
        <dbReference type="ChEBI" id="CHEBI:15377"/>
        <dbReference type="ChEBI" id="CHEBI:29950"/>
        <dbReference type="ChEBI" id="CHEBI:50058"/>
        <dbReference type="ChEBI" id="CHEBI:57930"/>
        <dbReference type="ChEBI" id="CHEBI:73316"/>
        <dbReference type="EC" id="1.17.4.1"/>
    </reaction>
</comment>
<dbReference type="GO" id="GO:0009263">
    <property type="term" value="P:deoxyribonucleotide biosynthetic process"/>
    <property type="evidence" value="ECO:0007669"/>
    <property type="project" value="UniProtKB-KW"/>
</dbReference>
<feature type="binding site" evidence="3">
    <location>
        <position position="157"/>
    </location>
    <ligand>
        <name>Fe cation</name>
        <dbReference type="ChEBI" id="CHEBI:24875"/>
        <label>1</label>
    </ligand>
</feature>
<protein>
    <recommendedName>
        <fullName evidence="2">Ribonucleoside-diphosphate reductase subunit beta</fullName>
        <ecNumber evidence="2">1.17.4.1</ecNumber>
    </recommendedName>
</protein>
<feature type="binding site" evidence="3">
    <location>
        <position position="157"/>
    </location>
    <ligand>
        <name>Fe cation</name>
        <dbReference type="ChEBI" id="CHEBI:24875"/>
        <label>2</label>
    </ligand>
</feature>
<dbReference type="InterPro" id="IPR009078">
    <property type="entry name" value="Ferritin-like_SF"/>
</dbReference>
<dbReference type="UniPathway" id="UPA00326"/>
<proteinExistence type="inferred from homology"/>
<comment type="function">
    <text evidence="2">Provides the precursors necessary for DNA synthesis. Catalyzes the biosynthesis of deoxyribonucleotides from the corresponding ribonucleotides.</text>
</comment>
<dbReference type="NCBIfam" id="NF005550">
    <property type="entry name" value="PRK07209.1"/>
    <property type="match status" value="1"/>
</dbReference>
<dbReference type="Proteomes" id="UP000005824">
    <property type="component" value="Unassembled WGS sequence"/>
</dbReference>
<dbReference type="PANTHER" id="PTHR23409:SF18">
    <property type="entry name" value="RIBONUCLEOSIDE-DIPHOSPHATE REDUCTASE SUBUNIT M2"/>
    <property type="match status" value="1"/>
</dbReference>
<keyword evidence="2" id="KW-0215">Deoxyribonucleotide synthesis</keyword>
<organism evidence="4 5">
    <name type="scientific">Chthoniobacter flavus Ellin428</name>
    <dbReference type="NCBI Taxonomy" id="497964"/>
    <lineage>
        <taxon>Bacteria</taxon>
        <taxon>Pseudomonadati</taxon>
        <taxon>Verrucomicrobiota</taxon>
        <taxon>Spartobacteria</taxon>
        <taxon>Chthoniobacterales</taxon>
        <taxon>Chthoniobacteraceae</taxon>
        <taxon>Chthoniobacter</taxon>
    </lineage>
</organism>
<keyword evidence="2 4" id="KW-0560">Oxidoreductase</keyword>
<dbReference type="AlphaFoldDB" id="B4D9U7"/>
<comment type="similarity">
    <text evidence="1 2">Belongs to the ribonucleoside diphosphate reductase small chain family.</text>
</comment>
<dbReference type="EMBL" id="ABVL01000027">
    <property type="protein sequence ID" value="EDY16878.1"/>
    <property type="molecule type" value="Genomic_DNA"/>
</dbReference>
<feature type="binding site" evidence="3">
    <location>
        <position position="229"/>
    </location>
    <ligand>
        <name>Fe cation</name>
        <dbReference type="ChEBI" id="CHEBI:24875"/>
        <label>2</label>
    </ligand>
</feature>
<keyword evidence="5" id="KW-1185">Reference proteome</keyword>
<feature type="binding site" evidence="3">
    <location>
        <position position="126"/>
    </location>
    <ligand>
        <name>Fe cation</name>
        <dbReference type="ChEBI" id="CHEBI:24875"/>
        <label>1</label>
    </ligand>
</feature>
<dbReference type="eggNOG" id="COG0208">
    <property type="taxonomic scope" value="Bacteria"/>
</dbReference>
<dbReference type="PANTHER" id="PTHR23409">
    <property type="entry name" value="RIBONUCLEOSIDE-DIPHOSPHATE REDUCTASE SMALL CHAIN"/>
    <property type="match status" value="1"/>
</dbReference>
<keyword evidence="2 3" id="KW-0479">Metal-binding</keyword>
<dbReference type="CDD" id="cd01049">
    <property type="entry name" value="RNRR2"/>
    <property type="match status" value="1"/>
</dbReference>
<dbReference type="InterPro" id="IPR000358">
    <property type="entry name" value="RNR_small_fam"/>
</dbReference>
<comment type="caution">
    <text evidence="4">The sequence shown here is derived from an EMBL/GenBank/DDBJ whole genome shotgun (WGS) entry which is preliminary data.</text>
</comment>
<dbReference type="InParanoid" id="B4D9U7"/>
<reference evidence="4 5" key="1">
    <citation type="journal article" date="2011" name="J. Bacteriol.">
        <title>Genome sequence of Chthoniobacter flavus Ellin428, an aerobic heterotrophic soil bacterium.</title>
        <authorList>
            <person name="Kant R."/>
            <person name="van Passel M.W."/>
            <person name="Palva A."/>
            <person name="Lucas S."/>
            <person name="Lapidus A."/>
            <person name="Glavina Del Rio T."/>
            <person name="Dalin E."/>
            <person name="Tice H."/>
            <person name="Bruce D."/>
            <person name="Goodwin L."/>
            <person name="Pitluck S."/>
            <person name="Larimer F.W."/>
            <person name="Land M.L."/>
            <person name="Hauser L."/>
            <person name="Sangwan P."/>
            <person name="de Vos W.M."/>
            <person name="Janssen P.H."/>
            <person name="Smidt H."/>
        </authorList>
    </citation>
    <scope>NUCLEOTIDE SEQUENCE [LARGE SCALE GENOMIC DNA]</scope>
    <source>
        <strain evidence="4 5">Ellin428</strain>
    </source>
</reference>
<feature type="binding site" evidence="3">
    <location>
        <position position="263"/>
    </location>
    <ligand>
        <name>Fe cation</name>
        <dbReference type="ChEBI" id="CHEBI:24875"/>
        <label>2</label>
    </ligand>
</feature>
<dbReference type="GO" id="GO:0004748">
    <property type="term" value="F:ribonucleoside-diphosphate reductase activity, thioredoxin disulfide as acceptor"/>
    <property type="evidence" value="ECO:0007669"/>
    <property type="project" value="UniProtKB-EC"/>
</dbReference>
<dbReference type="PIRSF" id="PIRSF000355">
    <property type="entry name" value="NrdB"/>
    <property type="match status" value="1"/>
</dbReference>
<feature type="binding site" evidence="3">
    <location>
        <position position="160"/>
    </location>
    <ligand>
        <name>Fe cation</name>
        <dbReference type="ChEBI" id="CHEBI:24875"/>
        <label>1</label>
    </ligand>
</feature>
<dbReference type="InterPro" id="IPR033909">
    <property type="entry name" value="RNR_small"/>
</dbReference>
<dbReference type="Pfam" id="PF00268">
    <property type="entry name" value="Ribonuc_red_sm"/>
    <property type="match status" value="1"/>
</dbReference>
<evidence type="ECO:0000256" key="1">
    <source>
        <dbReference type="ARBA" id="ARBA00009303"/>
    </source>
</evidence>
<sequence length="390" mass="44247">MSSTFSDSPPTSADSLSFTAENVAAREEGDFVVYQMGAKSFRLDKAKARARLAGKRVINGLRSAELNVLPLKYHEAYRIYKQMKANHWEPDVIDMTRDSQQWNTGALSPKERWIIEMGVGYFSAAEGIVGDSVLHVIEDNLTAAELKHASLRHIAEESIHMDSLLHIIGSLNIDLDEVTAKFSDIPSVQRKNAFITRHMPELKMGIDLTQTANKQKFAKAIFGITQVMEGTQFYALFAMILSLHRQNKMTGIGQMFQYTLRDESNHIELGRYILTQLIAENPDIWTPEFRAELVEFMREGVELEKEFVRDCLPEDGVGMTQADFLTYVEYNADRRLAGLDLPALSGVKTNPFAWLDEVIFLRKEKNFFETRVTEYQTSGSLKNTAEDDLI</sequence>